<keyword evidence="3" id="KW-0804">Transcription</keyword>
<dbReference type="GO" id="GO:0003677">
    <property type="term" value="F:DNA binding"/>
    <property type="evidence" value="ECO:0007669"/>
    <property type="project" value="UniProtKB-KW"/>
</dbReference>
<reference evidence="7" key="1">
    <citation type="submission" date="2016-10" db="EMBL/GenBank/DDBJ databases">
        <authorList>
            <person name="Varghese N."/>
        </authorList>
    </citation>
    <scope>NUCLEOTIDE SEQUENCE [LARGE SCALE GENOMIC DNA]</scope>
    <source>
        <strain evidence="7">CGMCC 1.12284</strain>
    </source>
</reference>
<organism evidence="6 7">
    <name type="scientific">Natrinema salifodinae</name>
    <dbReference type="NCBI Taxonomy" id="1202768"/>
    <lineage>
        <taxon>Archaea</taxon>
        <taxon>Methanobacteriati</taxon>
        <taxon>Methanobacteriota</taxon>
        <taxon>Stenosarchaea group</taxon>
        <taxon>Halobacteria</taxon>
        <taxon>Halobacteriales</taxon>
        <taxon>Natrialbaceae</taxon>
        <taxon>Natrinema</taxon>
    </lineage>
</organism>
<gene>
    <name evidence="6" type="ORF">SAMN05216285_0114</name>
</gene>
<dbReference type="OrthoDB" id="14763at2157"/>
<dbReference type="PROSITE" id="PS51077">
    <property type="entry name" value="HTH_ICLR"/>
    <property type="match status" value="1"/>
</dbReference>
<dbReference type="Gene3D" id="1.10.10.10">
    <property type="entry name" value="Winged helix-like DNA-binding domain superfamily/Winged helix DNA-binding domain"/>
    <property type="match status" value="1"/>
</dbReference>
<evidence type="ECO:0000259" key="5">
    <source>
        <dbReference type="PROSITE" id="PS51078"/>
    </source>
</evidence>
<accession>A0A1I0LXY9</accession>
<dbReference type="InterPro" id="IPR005471">
    <property type="entry name" value="Tscrpt_reg_IclR_N"/>
</dbReference>
<keyword evidence="1" id="KW-0805">Transcription regulation</keyword>
<dbReference type="SUPFAM" id="SSF55781">
    <property type="entry name" value="GAF domain-like"/>
    <property type="match status" value="1"/>
</dbReference>
<dbReference type="InterPro" id="IPR029016">
    <property type="entry name" value="GAF-like_dom_sf"/>
</dbReference>
<feature type="domain" description="HTH iclR-type" evidence="4">
    <location>
        <begin position="12"/>
        <end position="71"/>
    </location>
</feature>
<dbReference type="InterPro" id="IPR036388">
    <property type="entry name" value="WH-like_DNA-bd_sf"/>
</dbReference>
<evidence type="ECO:0000256" key="2">
    <source>
        <dbReference type="ARBA" id="ARBA00023125"/>
    </source>
</evidence>
<evidence type="ECO:0000259" key="4">
    <source>
        <dbReference type="PROSITE" id="PS51077"/>
    </source>
</evidence>
<dbReference type="GO" id="GO:0003700">
    <property type="term" value="F:DNA-binding transcription factor activity"/>
    <property type="evidence" value="ECO:0007669"/>
    <property type="project" value="TreeGrafter"/>
</dbReference>
<dbReference type="RefSeq" id="WP_049990227.1">
    <property type="nucleotide sequence ID" value="NZ_FOIS01000001.1"/>
</dbReference>
<keyword evidence="7" id="KW-1185">Reference proteome</keyword>
<dbReference type="InterPro" id="IPR036390">
    <property type="entry name" value="WH_DNA-bd_sf"/>
</dbReference>
<dbReference type="InterPro" id="IPR014757">
    <property type="entry name" value="Tscrpt_reg_IclR_C"/>
</dbReference>
<dbReference type="Proteomes" id="UP000183275">
    <property type="component" value="Unassembled WGS sequence"/>
</dbReference>
<proteinExistence type="predicted"/>
<evidence type="ECO:0000313" key="7">
    <source>
        <dbReference type="Proteomes" id="UP000183275"/>
    </source>
</evidence>
<feature type="domain" description="IclR-ED" evidence="5">
    <location>
        <begin position="72"/>
        <end position="255"/>
    </location>
</feature>
<sequence length="256" mass="28566">MTTSDTGPETPVKTAQTTFRIVEALKTLDGATVTAIAERLDLPKSSAYNYLKTLEHEGYVVSDGGEYELGLRFLDLGAYARQKKKLYTVAKPELRSVAEETGELANLLVEENGHGVFIVRERGPDAVNIDSYTGQCVHLHTTALGKTILAHLPSDRRDEIIDRYGLPAKTDRTITDRETLLNELDEIRQNEVAYDREERIKGLHCVAVPVFEDDRISGAISVSGPNSRMDDERIRETILPQLRHAANIVELNQTYS</sequence>
<evidence type="ECO:0000256" key="3">
    <source>
        <dbReference type="ARBA" id="ARBA00023163"/>
    </source>
</evidence>
<dbReference type="InterPro" id="IPR011991">
    <property type="entry name" value="ArsR-like_HTH"/>
</dbReference>
<evidence type="ECO:0000256" key="1">
    <source>
        <dbReference type="ARBA" id="ARBA00023015"/>
    </source>
</evidence>
<dbReference type="Pfam" id="PF01614">
    <property type="entry name" value="IclR_C"/>
    <property type="match status" value="1"/>
</dbReference>
<protein>
    <submittedName>
        <fullName evidence="6">Transcriptional regulator, IclR family</fullName>
    </submittedName>
</protein>
<name>A0A1I0LXY9_9EURY</name>
<dbReference type="STRING" id="1202768.SAMN05216285_0114"/>
<dbReference type="eggNOG" id="arCOG02798">
    <property type="taxonomic scope" value="Archaea"/>
</dbReference>
<dbReference type="Pfam" id="PF09339">
    <property type="entry name" value="HTH_IclR"/>
    <property type="match status" value="1"/>
</dbReference>
<dbReference type="CDD" id="cd00090">
    <property type="entry name" value="HTH_ARSR"/>
    <property type="match status" value="1"/>
</dbReference>
<dbReference type="PANTHER" id="PTHR30136">
    <property type="entry name" value="HELIX-TURN-HELIX TRANSCRIPTIONAL REGULATOR, ICLR FAMILY"/>
    <property type="match status" value="1"/>
</dbReference>
<dbReference type="EMBL" id="FOIS01000001">
    <property type="protein sequence ID" value="SEV80451.1"/>
    <property type="molecule type" value="Genomic_DNA"/>
</dbReference>
<keyword evidence="2" id="KW-0238">DNA-binding</keyword>
<evidence type="ECO:0000313" key="6">
    <source>
        <dbReference type="EMBL" id="SEV80451.1"/>
    </source>
</evidence>
<dbReference type="AlphaFoldDB" id="A0A1I0LXY9"/>
<dbReference type="Gene3D" id="3.30.450.40">
    <property type="match status" value="1"/>
</dbReference>
<dbReference type="GO" id="GO:0045892">
    <property type="term" value="P:negative regulation of DNA-templated transcription"/>
    <property type="evidence" value="ECO:0007669"/>
    <property type="project" value="TreeGrafter"/>
</dbReference>
<dbReference type="PANTHER" id="PTHR30136:SF35">
    <property type="entry name" value="HTH-TYPE TRANSCRIPTIONAL REGULATOR RV1719"/>
    <property type="match status" value="1"/>
</dbReference>
<dbReference type="SMART" id="SM00346">
    <property type="entry name" value="HTH_ICLR"/>
    <property type="match status" value="1"/>
</dbReference>
<dbReference type="SUPFAM" id="SSF46785">
    <property type="entry name" value="Winged helix' DNA-binding domain"/>
    <property type="match status" value="1"/>
</dbReference>
<dbReference type="PROSITE" id="PS51078">
    <property type="entry name" value="ICLR_ED"/>
    <property type="match status" value="1"/>
</dbReference>
<dbReference type="InterPro" id="IPR050707">
    <property type="entry name" value="HTH_MetabolicPath_Reg"/>
</dbReference>